<gene>
    <name evidence="3" type="ORF">ABEB36_011428</name>
</gene>
<reference evidence="3 4" key="1">
    <citation type="submission" date="2024-05" db="EMBL/GenBank/DDBJ databases">
        <title>Genetic variation in Jamaican populations of the coffee berry borer (Hypothenemus hampei).</title>
        <authorList>
            <person name="Errbii M."/>
            <person name="Myrie A."/>
        </authorList>
    </citation>
    <scope>NUCLEOTIDE SEQUENCE [LARGE SCALE GENOMIC DNA]</scope>
    <source>
        <strain evidence="3">JA-Hopewell-2020-01-JO</strain>
        <tissue evidence="3">Whole body</tissue>
    </source>
</reference>
<evidence type="ECO:0000256" key="1">
    <source>
        <dbReference type="SAM" id="MobiDB-lite"/>
    </source>
</evidence>
<evidence type="ECO:0000313" key="4">
    <source>
        <dbReference type="Proteomes" id="UP001566132"/>
    </source>
</evidence>
<feature type="compositionally biased region" description="Polar residues" evidence="1">
    <location>
        <begin position="140"/>
        <end position="151"/>
    </location>
</feature>
<feature type="chain" id="PRO_5044820712" description="Secreted protein" evidence="2">
    <location>
        <begin position="18"/>
        <end position="176"/>
    </location>
</feature>
<keyword evidence="4" id="KW-1185">Reference proteome</keyword>
<dbReference type="Proteomes" id="UP001566132">
    <property type="component" value="Unassembled WGS sequence"/>
</dbReference>
<protein>
    <recommendedName>
        <fullName evidence="5">Secreted protein</fullName>
    </recommendedName>
</protein>
<feature type="signal peptide" evidence="2">
    <location>
        <begin position="1"/>
        <end position="17"/>
    </location>
</feature>
<name>A0ABD1EFD7_HYPHA</name>
<organism evidence="3 4">
    <name type="scientific">Hypothenemus hampei</name>
    <name type="common">Coffee berry borer</name>
    <dbReference type="NCBI Taxonomy" id="57062"/>
    <lineage>
        <taxon>Eukaryota</taxon>
        <taxon>Metazoa</taxon>
        <taxon>Ecdysozoa</taxon>
        <taxon>Arthropoda</taxon>
        <taxon>Hexapoda</taxon>
        <taxon>Insecta</taxon>
        <taxon>Pterygota</taxon>
        <taxon>Neoptera</taxon>
        <taxon>Endopterygota</taxon>
        <taxon>Coleoptera</taxon>
        <taxon>Polyphaga</taxon>
        <taxon>Cucujiformia</taxon>
        <taxon>Curculionidae</taxon>
        <taxon>Scolytinae</taxon>
        <taxon>Hypothenemus</taxon>
    </lineage>
</organism>
<feature type="region of interest" description="Disordered" evidence="1">
    <location>
        <begin position="56"/>
        <end position="176"/>
    </location>
</feature>
<feature type="compositionally biased region" description="Basic and acidic residues" evidence="1">
    <location>
        <begin position="105"/>
        <end position="121"/>
    </location>
</feature>
<evidence type="ECO:0008006" key="5">
    <source>
        <dbReference type="Google" id="ProtNLM"/>
    </source>
</evidence>
<proteinExistence type="predicted"/>
<comment type="caution">
    <text evidence="3">The sequence shown here is derived from an EMBL/GenBank/DDBJ whole genome shotgun (WGS) entry which is preliminary data.</text>
</comment>
<dbReference type="AlphaFoldDB" id="A0ABD1EFD7"/>
<evidence type="ECO:0000256" key="2">
    <source>
        <dbReference type="SAM" id="SignalP"/>
    </source>
</evidence>
<evidence type="ECO:0000313" key="3">
    <source>
        <dbReference type="EMBL" id="KAL1493359.1"/>
    </source>
</evidence>
<feature type="compositionally biased region" description="Low complexity" evidence="1">
    <location>
        <begin position="152"/>
        <end position="176"/>
    </location>
</feature>
<sequence length="176" mass="18392">MYLTSIFLSAIVAICCATTFQYIPTIEYNGPIAGRLVRSLHYPVSNEATASAHAEAGNFGFPRQPGGARHRGGGRGQNHHISDGFTSPHQGPPPNRYFEGTQRQADPHIGDFNDLPVERRGPANRGASAGASGSADANAQSRTFSENGFRTSSSFASSSSRGQGGANAIATANAQA</sequence>
<accession>A0ABD1EFD7</accession>
<keyword evidence="2" id="KW-0732">Signal</keyword>
<feature type="compositionally biased region" description="Low complexity" evidence="1">
    <location>
        <begin position="123"/>
        <end position="139"/>
    </location>
</feature>
<dbReference type="EMBL" id="JBDJPC010000008">
    <property type="protein sequence ID" value="KAL1493359.1"/>
    <property type="molecule type" value="Genomic_DNA"/>
</dbReference>